<dbReference type="AlphaFoldDB" id="A0A2V2N7J5"/>
<dbReference type="InterPro" id="IPR038570">
    <property type="entry name" value="HicA_sf"/>
</dbReference>
<name>A0A2V2N7J5_9EURY</name>
<keyword evidence="5" id="KW-0694">RNA-binding</keyword>
<dbReference type="GO" id="GO:0016787">
    <property type="term" value="F:hydrolase activity"/>
    <property type="evidence" value="ECO:0007669"/>
    <property type="project" value="UniProtKB-KW"/>
</dbReference>
<evidence type="ECO:0000256" key="2">
    <source>
        <dbReference type="ARBA" id="ARBA00022722"/>
    </source>
</evidence>
<evidence type="ECO:0000256" key="6">
    <source>
        <dbReference type="ARBA" id="ARBA00023016"/>
    </source>
</evidence>
<keyword evidence="4" id="KW-0378">Hydrolase</keyword>
<keyword evidence="2" id="KW-0540">Nuclease</keyword>
<keyword evidence="6" id="KW-0346">Stress response</keyword>
<dbReference type="OrthoDB" id="7619at2157"/>
<keyword evidence="3" id="KW-0255">Endonuclease</keyword>
<dbReference type="GeneID" id="97548991"/>
<keyword evidence="1" id="KW-1277">Toxin-antitoxin system</keyword>
<dbReference type="GO" id="GO:0003729">
    <property type="term" value="F:mRNA binding"/>
    <property type="evidence" value="ECO:0007669"/>
    <property type="project" value="InterPro"/>
</dbReference>
<evidence type="ECO:0000256" key="4">
    <source>
        <dbReference type="ARBA" id="ARBA00022801"/>
    </source>
</evidence>
<dbReference type="Gene3D" id="3.30.920.30">
    <property type="entry name" value="Hypothetical protein"/>
    <property type="match status" value="1"/>
</dbReference>
<evidence type="ECO:0000256" key="3">
    <source>
        <dbReference type="ARBA" id="ARBA00022759"/>
    </source>
</evidence>
<proteinExistence type="predicted"/>
<evidence type="ECO:0000313" key="8">
    <source>
        <dbReference type="Proteomes" id="UP000245657"/>
    </source>
</evidence>
<dbReference type="RefSeq" id="WP_109966957.1">
    <property type="nucleotide sequence ID" value="NZ_CP176093.1"/>
</dbReference>
<reference evidence="7 8" key="1">
    <citation type="submission" date="2018-05" db="EMBL/GenBank/DDBJ databases">
        <title>Draft genome of Methanospirillum lacunae Ki8-1.</title>
        <authorList>
            <person name="Dueholm M.S."/>
            <person name="Nielsen P.H."/>
            <person name="Bakmann L.F."/>
            <person name="Otzen D.E."/>
        </authorList>
    </citation>
    <scope>NUCLEOTIDE SEQUENCE [LARGE SCALE GENOMIC DNA]</scope>
    <source>
        <strain evidence="7 8">Ki8-1</strain>
    </source>
</reference>
<organism evidence="7 8">
    <name type="scientific">Methanospirillum lacunae</name>
    <dbReference type="NCBI Taxonomy" id="668570"/>
    <lineage>
        <taxon>Archaea</taxon>
        <taxon>Methanobacteriati</taxon>
        <taxon>Methanobacteriota</taxon>
        <taxon>Stenosarchaea group</taxon>
        <taxon>Methanomicrobia</taxon>
        <taxon>Methanomicrobiales</taxon>
        <taxon>Methanospirillaceae</taxon>
        <taxon>Methanospirillum</taxon>
    </lineage>
</organism>
<dbReference type="Proteomes" id="UP000245657">
    <property type="component" value="Unassembled WGS sequence"/>
</dbReference>
<comment type="caution">
    <text evidence="7">The sequence shown here is derived from an EMBL/GenBank/DDBJ whole genome shotgun (WGS) entry which is preliminary data.</text>
</comment>
<gene>
    <name evidence="7" type="ORF">DK846_00445</name>
</gene>
<evidence type="ECO:0000256" key="5">
    <source>
        <dbReference type="ARBA" id="ARBA00022884"/>
    </source>
</evidence>
<evidence type="ECO:0000256" key="1">
    <source>
        <dbReference type="ARBA" id="ARBA00022649"/>
    </source>
</evidence>
<accession>A0A2V2N7J5</accession>
<dbReference type="InterPro" id="IPR012933">
    <property type="entry name" value="HicA_mRNA_interferase"/>
</dbReference>
<keyword evidence="8" id="KW-1185">Reference proteome</keyword>
<dbReference type="EMBL" id="QGMY01000002">
    <property type="protein sequence ID" value="PWR73676.1"/>
    <property type="molecule type" value="Genomic_DNA"/>
</dbReference>
<evidence type="ECO:0008006" key="9">
    <source>
        <dbReference type="Google" id="ProtNLM"/>
    </source>
</evidence>
<evidence type="ECO:0000313" key="7">
    <source>
        <dbReference type="EMBL" id="PWR73676.1"/>
    </source>
</evidence>
<dbReference type="Pfam" id="PF07927">
    <property type="entry name" value="HicA_toxin"/>
    <property type="match status" value="1"/>
</dbReference>
<dbReference type="SUPFAM" id="SSF54786">
    <property type="entry name" value="YcfA/nrd intein domain"/>
    <property type="match status" value="1"/>
</dbReference>
<sequence>MLRPADPRKVVRVLSDLGFSCTRKRGSHLIMQHPDGRTTVIPFHSGEEIQRGLLRSIINDVGIDKDVFVSLLQGE</sequence>
<protein>
    <recommendedName>
        <fullName evidence="9">Type II toxin-antitoxin system HicA family toxin</fullName>
    </recommendedName>
</protein>
<dbReference type="GO" id="GO:0004519">
    <property type="term" value="F:endonuclease activity"/>
    <property type="evidence" value="ECO:0007669"/>
    <property type="project" value="UniProtKB-KW"/>
</dbReference>